<proteinExistence type="predicted"/>
<evidence type="ECO:0000313" key="2">
    <source>
        <dbReference type="Proteomes" id="UP001549321"/>
    </source>
</evidence>
<sequence length="148" mass="16096">MAAAPLPAAGYSGRSLPEKLGFKDGMAVAFVALPPELEALADSAAFGQVVRTEEWSAPLGPDRSLDAVHAFVTSRAEVERDLPRLQDAIRRDGMIWVSWPKKASKVATDVTEDVVRDAALRLDLVDIKVAAIDATWSGLKLMVRKDRR</sequence>
<comment type="caution">
    <text evidence="1">The sequence shown here is derived from an EMBL/GenBank/DDBJ whole genome shotgun (WGS) entry which is preliminary data.</text>
</comment>
<protein>
    <recommendedName>
        <fullName evidence="3">DUF3052 family protein</fullName>
    </recommendedName>
</protein>
<dbReference type="Proteomes" id="UP001549321">
    <property type="component" value="Unassembled WGS sequence"/>
</dbReference>
<evidence type="ECO:0000313" key="1">
    <source>
        <dbReference type="EMBL" id="MET4636488.1"/>
    </source>
</evidence>
<gene>
    <name evidence="1" type="ORF">ABIE08_004446</name>
</gene>
<keyword evidence="2" id="KW-1185">Reference proteome</keyword>
<dbReference type="EMBL" id="JBEPSM010000004">
    <property type="protein sequence ID" value="MET4636488.1"/>
    <property type="molecule type" value="Genomic_DNA"/>
</dbReference>
<organism evidence="1 2">
    <name type="scientific">Kaistia defluvii</name>
    <dbReference type="NCBI Taxonomy" id="410841"/>
    <lineage>
        <taxon>Bacteria</taxon>
        <taxon>Pseudomonadati</taxon>
        <taxon>Pseudomonadota</taxon>
        <taxon>Alphaproteobacteria</taxon>
        <taxon>Hyphomicrobiales</taxon>
        <taxon>Kaistiaceae</taxon>
        <taxon>Kaistia</taxon>
    </lineage>
</organism>
<accession>A0ABV2R5W0</accession>
<reference evidence="1 2" key="1">
    <citation type="submission" date="2024-06" db="EMBL/GenBank/DDBJ databases">
        <title>Sorghum-associated microbial communities from plants grown in Nebraska, USA.</title>
        <authorList>
            <person name="Schachtman D."/>
        </authorList>
    </citation>
    <scope>NUCLEOTIDE SEQUENCE [LARGE SCALE GENOMIC DNA]</scope>
    <source>
        <strain evidence="1 2">3207</strain>
    </source>
</reference>
<name>A0ABV2R5W0_9HYPH</name>
<evidence type="ECO:0008006" key="3">
    <source>
        <dbReference type="Google" id="ProtNLM"/>
    </source>
</evidence>